<organism evidence="9 10">
    <name type="scientific">Acrobeloides nanus</name>
    <dbReference type="NCBI Taxonomy" id="290746"/>
    <lineage>
        <taxon>Eukaryota</taxon>
        <taxon>Metazoa</taxon>
        <taxon>Ecdysozoa</taxon>
        <taxon>Nematoda</taxon>
        <taxon>Chromadorea</taxon>
        <taxon>Rhabditida</taxon>
        <taxon>Tylenchina</taxon>
        <taxon>Cephalobomorpha</taxon>
        <taxon>Cephaloboidea</taxon>
        <taxon>Cephalobidae</taxon>
        <taxon>Acrobeloides</taxon>
    </lineage>
</organism>
<accession>A0A914E4H7</accession>
<dbReference type="Pfam" id="PF09320">
    <property type="entry name" value="DUF1977"/>
    <property type="match status" value="1"/>
</dbReference>
<dbReference type="SMART" id="SM00271">
    <property type="entry name" value="DnaJ"/>
    <property type="match status" value="1"/>
</dbReference>
<feature type="transmembrane region" description="Helical" evidence="7">
    <location>
        <begin position="261"/>
        <end position="287"/>
    </location>
</feature>
<feature type="domain" description="J" evidence="8">
    <location>
        <begin position="130"/>
        <end position="194"/>
    </location>
</feature>
<dbReference type="PANTHER" id="PTHR43908:SF3">
    <property type="entry name" value="AT29763P-RELATED"/>
    <property type="match status" value="1"/>
</dbReference>
<dbReference type="AlphaFoldDB" id="A0A914E4H7"/>
<dbReference type="InterPro" id="IPR051100">
    <property type="entry name" value="DnaJ_subfamily_B/C"/>
</dbReference>
<dbReference type="InterPro" id="IPR001623">
    <property type="entry name" value="DnaJ_domain"/>
</dbReference>
<dbReference type="Proteomes" id="UP000887540">
    <property type="component" value="Unplaced"/>
</dbReference>
<keyword evidence="2 7" id="KW-0812">Transmembrane</keyword>
<protein>
    <submittedName>
        <fullName evidence="10">J domain-containing protein</fullName>
    </submittedName>
</protein>
<dbReference type="PROSITE" id="PS00636">
    <property type="entry name" value="DNAJ_1"/>
    <property type="match status" value="1"/>
</dbReference>
<evidence type="ECO:0000256" key="4">
    <source>
        <dbReference type="ARBA" id="ARBA00022989"/>
    </source>
</evidence>
<evidence type="ECO:0000256" key="1">
    <source>
        <dbReference type="ARBA" id="ARBA00004389"/>
    </source>
</evidence>
<dbReference type="CDD" id="cd06257">
    <property type="entry name" value="DnaJ"/>
    <property type="match status" value="1"/>
</dbReference>
<feature type="compositionally biased region" description="Low complexity" evidence="6">
    <location>
        <begin position="91"/>
        <end position="108"/>
    </location>
</feature>
<dbReference type="WBParaSite" id="ACRNAN_scaffold5462.g27986.t1">
    <property type="protein sequence ID" value="ACRNAN_scaffold5462.g27986.t1"/>
    <property type="gene ID" value="ACRNAN_scaffold5462.g27986"/>
</dbReference>
<sequence>MLEKDEAKMKRLIEKALRLDPGCDVKSFLSHESSQEHRHQERNGPERSYSHDDHYEDTAGLRNRSSKYGSFKNKTTTKDSSQDHDSRSETKPSSSTSSRSRSKSGGRTAKSEDYTADELQCVERIRHCKDYYEILEVSRDFTDVHLKKKYRELALKLHPDKCKAPGATEAFKALGNAYAVLSDSKKRSDYDRYGAEGAQSPSRRHNDFYDYDVGRGFEAEMSPEDIFEMFFGGGFPNGSVYRRGRTHFQFRRQYEEPREDASLIANILHILPLILLLVGGLLMQLLVSDPAYSLSRDSSYSVARTTRDLHIPYYVKPNFETEYRNKLRQIEQHVEDEYLNQLRMKCYKEKNHQESLLWTAKIRGDSDLWKRAQNMDLPSCKKLQEIYH</sequence>
<name>A0A914E4H7_9BILA</name>
<keyword evidence="9" id="KW-1185">Reference proteome</keyword>
<dbReference type="InterPro" id="IPR036869">
    <property type="entry name" value="J_dom_sf"/>
</dbReference>
<dbReference type="GO" id="GO:0005789">
    <property type="term" value="C:endoplasmic reticulum membrane"/>
    <property type="evidence" value="ECO:0007669"/>
    <property type="project" value="UniProtKB-SubCell"/>
</dbReference>
<keyword evidence="3" id="KW-0256">Endoplasmic reticulum</keyword>
<dbReference type="SUPFAM" id="SSF46565">
    <property type="entry name" value="Chaperone J-domain"/>
    <property type="match status" value="1"/>
</dbReference>
<evidence type="ECO:0000256" key="6">
    <source>
        <dbReference type="SAM" id="MobiDB-lite"/>
    </source>
</evidence>
<feature type="region of interest" description="Disordered" evidence="6">
    <location>
        <begin position="20"/>
        <end position="113"/>
    </location>
</feature>
<feature type="compositionally biased region" description="Basic and acidic residues" evidence="6">
    <location>
        <begin position="76"/>
        <end position="90"/>
    </location>
</feature>
<feature type="compositionally biased region" description="Basic and acidic residues" evidence="6">
    <location>
        <begin position="33"/>
        <end position="59"/>
    </location>
</feature>
<keyword evidence="5 7" id="KW-0472">Membrane</keyword>
<dbReference type="Pfam" id="PF00226">
    <property type="entry name" value="DnaJ"/>
    <property type="match status" value="1"/>
</dbReference>
<evidence type="ECO:0000313" key="10">
    <source>
        <dbReference type="WBParaSite" id="ACRNAN_scaffold5462.g27986.t1"/>
    </source>
</evidence>
<dbReference type="Gene3D" id="1.10.287.110">
    <property type="entry name" value="DnaJ domain"/>
    <property type="match status" value="1"/>
</dbReference>
<evidence type="ECO:0000256" key="2">
    <source>
        <dbReference type="ARBA" id="ARBA00022692"/>
    </source>
</evidence>
<reference evidence="10" key="1">
    <citation type="submission" date="2022-11" db="UniProtKB">
        <authorList>
            <consortium name="WormBaseParasite"/>
        </authorList>
    </citation>
    <scope>IDENTIFICATION</scope>
</reference>
<dbReference type="GO" id="GO:0030544">
    <property type="term" value="F:Hsp70 protein binding"/>
    <property type="evidence" value="ECO:0007669"/>
    <property type="project" value="TreeGrafter"/>
</dbReference>
<comment type="subcellular location">
    <subcellularLocation>
        <location evidence="1">Endoplasmic reticulum membrane</location>
        <topology evidence="1">Single-pass membrane protein</topology>
    </subcellularLocation>
</comment>
<dbReference type="PROSITE" id="PS50076">
    <property type="entry name" value="DNAJ_2"/>
    <property type="match status" value="1"/>
</dbReference>
<dbReference type="PRINTS" id="PR00625">
    <property type="entry name" value="JDOMAIN"/>
</dbReference>
<evidence type="ECO:0000259" key="8">
    <source>
        <dbReference type="PROSITE" id="PS50076"/>
    </source>
</evidence>
<evidence type="ECO:0000256" key="7">
    <source>
        <dbReference type="SAM" id="Phobius"/>
    </source>
</evidence>
<dbReference type="InterPro" id="IPR018253">
    <property type="entry name" value="DnaJ_domain_CS"/>
</dbReference>
<dbReference type="FunFam" id="1.10.287.110:FF:000137">
    <property type="entry name" value="DnaJ homolog subfamily B member 1"/>
    <property type="match status" value="1"/>
</dbReference>
<dbReference type="InterPro" id="IPR015399">
    <property type="entry name" value="DUF1977_DnaJ-like"/>
</dbReference>
<evidence type="ECO:0000256" key="5">
    <source>
        <dbReference type="ARBA" id="ARBA00023136"/>
    </source>
</evidence>
<evidence type="ECO:0000313" key="9">
    <source>
        <dbReference type="Proteomes" id="UP000887540"/>
    </source>
</evidence>
<keyword evidence="4 7" id="KW-1133">Transmembrane helix</keyword>
<dbReference type="GO" id="GO:0071218">
    <property type="term" value="P:cellular response to misfolded protein"/>
    <property type="evidence" value="ECO:0007669"/>
    <property type="project" value="TreeGrafter"/>
</dbReference>
<evidence type="ECO:0000256" key="3">
    <source>
        <dbReference type="ARBA" id="ARBA00022824"/>
    </source>
</evidence>
<proteinExistence type="predicted"/>
<dbReference type="PANTHER" id="PTHR43908">
    <property type="entry name" value="AT29763P-RELATED"/>
    <property type="match status" value="1"/>
</dbReference>